<dbReference type="RefSeq" id="WP_143357014.1">
    <property type="nucleotide sequence ID" value="NZ_MPJW01000217.1"/>
</dbReference>
<comment type="caution">
    <text evidence="1">The sequence shown here is derived from an EMBL/GenBank/DDBJ whole genome shotgun (WGS) entry which is preliminary data.</text>
</comment>
<accession>A0A1U7NDI8</accession>
<dbReference type="Proteomes" id="UP000186341">
    <property type="component" value="Unassembled WGS sequence"/>
</dbReference>
<organism evidence="1 2">
    <name type="scientific">Ileibacterium valens</name>
    <dbReference type="NCBI Taxonomy" id="1862668"/>
    <lineage>
        <taxon>Bacteria</taxon>
        <taxon>Bacillati</taxon>
        <taxon>Bacillota</taxon>
        <taxon>Erysipelotrichia</taxon>
        <taxon>Erysipelotrichales</taxon>
        <taxon>Erysipelotrichaceae</taxon>
        <taxon>Ileibacterium</taxon>
    </lineage>
</organism>
<dbReference type="GeneID" id="82203657"/>
<sequence length="69" mass="8475">LFLFCGRRADRIKGLLWQQDGFLLLYKRLDDGHFRWPRDKNEVRELSSQQLRWLLEGLFPEQKTTVKRR</sequence>
<gene>
    <name evidence="1" type="ORF">BO222_10930</name>
</gene>
<feature type="non-terminal residue" evidence="1">
    <location>
        <position position="1"/>
    </location>
</feature>
<keyword evidence="2" id="KW-1185">Reference proteome</keyword>
<dbReference type="AlphaFoldDB" id="A0A1U7NDI8"/>
<dbReference type="InterPro" id="IPR008878">
    <property type="entry name" value="Transposase_IS66_Orf2"/>
</dbReference>
<reference evidence="1 2" key="1">
    <citation type="submission" date="2016-11" db="EMBL/GenBank/DDBJ databases">
        <title>Description of two novel members of the family Erysipelotrichaceae: Ileibacterium lipovorans gen. nov., sp. nov. and Dubosiella newyorkensis, gen. nov., sp. nov.</title>
        <authorList>
            <person name="Cox L.M."/>
            <person name="Sohn J."/>
            <person name="Tyrrell K.L."/>
            <person name="Citron D.M."/>
            <person name="Lawson P.A."/>
            <person name="Patel N.B."/>
            <person name="Iizumi T."/>
            <person name="Perez-Perez G.I."/>
            <person name="Goldstein E.J."/>
            <person name="Blaser M.J."/>
        </authorList>
    </citation>
    <scope>NUCLEOTIDE SEQUENCE [LARGE SCALE GENOMIC DNA]</scope>
    <source>
        <strain evidence="1 2">NYU-BL-A3</strain>
    </source>
</reference>
<dbReference type="NCBIfam" id="NF033819">
    <property type="entry name" value="IS66_TnpB"/>
    <property type="match status" value="1"/>
</dbReference>
<name>A0A1U7NDI8_9FIRM</name>
<protein>
    <recommendedName>
        <fullName evidence="3">Transposase</fullName>
    </recommendedName>
</protein>
<evidence type="ECO:0000313" key="2">
    <source>
        <dbReference type="Proteomes" id="UP000186341"/>
    </source>
</evidence>
<evidence type="ECO:0008006" key="3">
    <source>
        <dbReference type="Google" id="ProtNLM"/>
    </source>
</evidence>
<evidence type="ECO:0000313" key="1">
    <source>
        <dbReference type="EMBL" id="OLU37194.1"/>
    </source>
</evidence>
<dbReference type="PANTHER" id="PTHR36455:SF1">
    <property type="entry name" value="BLR8292 PROTEIN"/>
    <property type="match status" value="1"/>
</dbReference>
<proteinExistence type="predicted"/>
<dbReference type="EMBL" id="MPJW01000217">
    <property type="protein sequence ID" value="OLU37194.1"/>
    <property type="molecule type" value="Genomic_DNA"/>
</dbReference>
<dbReference type="OrthoDB" id="4956084at2"/>
<dbReference type="Pfam" id="PF05717">
    <property type="entry name" value="TnpB_IS66"/>
    <property type="match status" value="1"/>
</dbReference>
<dbReference type="PANTHER" id="PTHR36455">
    <property type="match status" value="1"/>
</dbReference>